<evidence type="ECO:0000256" key="1">
    <source>
        <dbReference type="ARBA" id="ARBA00004613"/>
    </source>
</evidence>
<feature type="binding site" evidence="5">
    <location>
        <begin position="463"/>
        <end position="465"/>
    </location>
    <ligand>
        <name>cyanocob(III)alamin</name>
        <dbReference type="ChEBI" id="CHEBI:17439"/>
    </ligand>
</feature>
<keyword evidence="5" id="KW-0170">Cobalt</keyword>
<evidence type="ECO:0000256" key="4">
    <source>
        <dbReference type="ARBA" id="ARBA00023157"/>
    </source>
</evidence>
<feature type="signal peptide" evidence="8">
    <location>
        <begin position="1"/>
        <end position="21"/>
    </location>
</feature>
<comment type="caution">
    <text evidence="7">Lacks conserved residue(s) required for the propagation of feature annotation.</text>
</comment>
<feature type="disulfide bond" evidence="7">
    <location>
        <begin position="26"/>
        <end position="38"/>
    </location>
</feature>
<dbReference type="GO" id="GO:0005615">
    <property type="term" value="C:extracellular space"/>
    <property type="evidence" value="ECO:0007669"/>
    <property type="project" value="TreeGrafter"/>
</dbReference>
<keyword evidence="4 6" id="KW-1015">Disulfide bond</keyword>
<dbReference type="Proteomes" id="UP000887013">
    <property type="component" value="Unassembled WGS sequence"/>
</dbReference>
<dbReference type="PROSITE" id="PS50068">
    <property type="entry name" value="LDLRA_2"/>
    <property type="match status" value="2"/>
</dbReference>
<dbReference type="CDD" id="cd00112">
    <property type="entry name" value="LDLa"/>
    <property type="match status" value="2"/>
</dbReference>
<evidence type="ECO:0000256" key="5">
    <source>
        <dbReference type="PIRSR" id="PIRSR602157-1"/>
    </source>
</evidence>
<feature type="disulfide bond" evidence="7">
    <location>
        <begin position="33"/>
        <end position="51"/>
    </location>
</feature>
<dbReference type="PANTHER" id="PTHR10559">
    <property type="entry name" value="TRANSCOBALAMIN-1/GASTRIC INTRINSIC FACTOR"/>
    <property type="match status" value="1"/>
</dbReference>
<dbReference type="PROSITE" id="PS01209">
    <property type="entry name" value="LDLRA_1"/>
    <property type="match status" value="1"/>
</dbReference>
<sequence>MRATQIVGVLFLWAVFHCVRAAILPCTPETFKCPSGNCIHRSHYCNNKNDCRDNTDERYCAIGVSTSCPSGWSRCADNTRCYPSHWRCDGRTDCRDASDEKDCGTIGVKLPGFSATKEKLFSWFKQKRKSGSTTDKWGSQLHRIAVALYLADESTFSPGNSTGQEISYELSIQLLRRLSKEKKMSSQKLALYIHALMVACMDPKDFYGENLISELRRRTEVSGNYTNPFQILVLCNAGDNMTTSDVDRVTAAFDAQQRPFWTDTQALASLALACLSSRPNLVTDERILKDMLQELKRRQFRNGTVDNARTTALVVQALLIHDSYKKDFDLDSALLTILDSVKNNFSLLNAYYTLPVLSNKSLLNVSSSHCKSTPETEEEALERLLDVNGEAISVKYSVWIGDKIELARTWRLKMRQNSSIYDVIETVAKIDNRQMVEYNVVEGKPFVTSLGGLEDDPETGTFWFLHLRSLKSDGQPELMELSPVDLKLKPNQEVILWYRPGPWNPQIRAAEKTISI</sequence>
<name>A0A8X6NM15_NEPPI</name>
<keyword evidence="2" id="KW-0964">Secreted</keyword>
<evidence type="ECO:0000256" key="8">
    <source>
        <dbReference type="SAM" id="SignalP"/>
    </source>
</evidence>
<dbReference type="Pfam" id="PF01122">
    <property type="entry name" value="Cobalamin_bind"/>
    <property type="match status" value="1"/>
</dbReference>
<dbReference type="OrthoDB" id="6432964at2759"/>
<accession>A0A8X6NM15</accession>
<keyword evidence="3 8" id="KW-0732">Signal</keyword>
<organism evidence="9 10">
    <name type="scientific">Nephila pilipes</name>
    <name type="common">Giant wood spider</name>
    <name type="synonym">Nephila maculata</name>
    <dbReference type="NCBI Taxonomy" id="299642"/>
    <lineage>
        <taxon>Eukaryota</taxon>
        <taxon>Metazoa</taxon>
        <taxon>Ecdysozoa</taxon>
        <taxon>Arthropoda</taxon>
        <taxon>Chelicerata</taxon>
        <taxon>Arachnida</taxon>
        <taxon>Araneae</taxon>
        <taxon>Araneomorphae</taxon>
        <taxon>Entelegynae</taxon>
        <taxon>Araneoidea</taxon>
        <taxon>Nephilidae</taxon>
        <taxon>Nephila</taxon>
    </lineage>
</organism>
<proteinExistence type="predicted"/>
<feature type="binding site" evidence="5">
    <location>
        <position position="307"/>
    </location>
    <ligand>
        <name>cyanocob(III)alamin</name>
        <dbReference type="ChEBI" id="CHEBI:17439"/>
    </ligand>
</feature>
<dbReference type="InterPro" id="IPR036055">
    <property type="entry name" value="LDL_receptor-like_sf"/>
</dbReference>
<feature type="disulfide bond" evidence="7">
    <location>
        <begin position="88"/>
        <end position="103"/>
    </location>
</feature>
<dbReference type="InterPro" id="IPR051588">
    <property type="entry name" value="Cobalamin_Transport"/>
</dbReference>
<dbReference type="InterPro" id="IPR002157">
    <property type="entry name" value="Cbl-bd_prot"/>
</dbReference>
<dbReference type="GO" id="GO:0015889">
    <property type="term" value="P:cobalamin transport"/>
    <property type="evidence" value="ECO:0007669"/>
    <property type="project" value="InterPro"/>
</dbReference>
<reference evidence="9" key="1">
    <citation type="submission" date="2020-08" db="EMBL/GenBank/DDBJ databases">
        <title>Multicomponent nature underlies the extraordinary mechanical properties of spider dragline silk.</title>
        <authorList>
            <person name="Kono N."/>
            <person name="Nakamura H."/>
            <person name="Mori M."/>
            <person name="Yoshida Y."/>
            <person name="Ohtoshi R."/>
            <person name="Malay A.D."/>
            <person name="Moran D.A.P."/>
            <person name="Tomita M."/>
            <person name="Numata K."/>
            <person name="Arakawa K."/>
        </authorList>
    </citation>
    <scope>NUCLEOTIDE SEQUENCE</scope>
</reference>
<dbReference type="Pfam" id="PF00057">
    <property type="entry name" value="Ldl_recept_a"/>
    <property type="match status" value="2"/>
</dbReference>
<dbReference type="Gene3D" id="1.50.10.20">
    <property type="match status" value="1"/>
</dbReference>
<comment type="caution">
    <text evidence="9">The sequence shown here is derived from an EMBL/GenBank/DDBJ whole genome shotgun (WGS) entry which is preliminary data.</text>
</comment>
<dbReference type="SUPFAM" id="SSF57424">
    <property type="entry name" value="LDL receptor-like module"/>
    <property type="match status" value="2"/>
</dbReference>
<dbReference type="PANTHER" id="PTHR10559:SF18">
    <property type="entry name" value="TRANSCOBALAMIN II"/>
    <property type="match status" value="1"/>
</dbReference>
<dbReference type="SMART" id="SM00192">
    <property type="entry name" value="LDLa"/>
    <property type="match status" value="2"/>
</dbReference>
<dbReference type="PRINTS" id="PR00261">
    <property type="entry name" value="LDLRECEPTOR"/>
</dbReference>
<gene>
    <name evidence="9" type="primary">AVEN_199574_1</name>
    <name evidence="9" type="ORF">NPIL_431361</name>
</gene>
<feature type="disulfide bond" evidence="6">
    <location>
        <begin position="235"/>
        <end position="274"/>
    </location>
</feature>
<feature type="chain" id="PRO_5036448146" evidence="8">
    <location>
        <begin position="22"/>
        <end position="516"/>
    </location>
</feature>
<dbReference type="InterPro" id="IPR002172">
    <property type="entry name" value="LDrepeatLR_classA_rpt"/>
</dbReference>
<dbReference type="Gene3D" id="2.170.130.30">
    <property type="match status" value="1"/>
</dbReference>
<dbReference type="AlphaFoldDB" id="A0A8X6NM15"/>
<dbReference type="EMBL" id="BMAW01059738">
    <property type="protein sequence ID" value="GFT22528.1"/>
    <property type="molecule type" value="Genomic_DNA"/>
</dbReference>
<keyword evidence="10" id="KW-1185">Reference proteome</keyword>
<evidence type="ECO:0000256" key="3">
    <source>
        <dbReference type="ARBA" id="ARBA00022729"/>
    </source>
</evidence>
<evidence type="ECO:0000256" key="7">
    <source>
        <dbReference type="PROSITE-ProRule" id="PRU00124"/>
    </source>
</evidence>
<dbReference type="Gene3D" id="4.10.400.10">
    <property type="entry name" value="Low-density Lipoprotein Receptor"/>
    <property type="match status" value="2"/>
</dbReference>
<evidence type="ECO:0000256" key="2">
    <source>
        <dbReference type="ARBA" id="ARBA00022525"/>
    </source>
</evidence>
<evidence type="ECO:0000313" key="10">
    <source>
        <dbReference type="Proteomes" id="UP000887013"/>
    </source>
</evidence>
<protein>
    <submittedName>
        <fullName evidence="9">Uncharacterized protein</fullName>
    </submittedName>
</protein>
<dbReference type="InterPro" id="IPR023415">
    <property type="entry name" value="LDLR_class-A_CS"/>
</dbReference>
<evidence type="ECO:0000313" key="9">
    <source>
        <dbReference type="EMBL" id="GFT22528.1"/>
    </source>
</evidence>
<feature type="binding site" evidence="5">
    <location>
        <position position="263"/>
    </location>
    <ligand>
        <name>cyanocob(III)alamin</name>
        <dbReference type="ChEBI" id="CHEBI:17439"/>
    </ligand>
</feature>
<comment type="subcellular location">
    <subcellularLocation>
        <location evidence="1">Secreted</location>
    </subcellularLocation>
</comment>
<evidence type="ECO:0000256" key="6">
    <source>
        <dbReference type="PIRSR" id="PIRSR602157-2"/>
    </source>
</evidence>
<feature type="disulfide bond" evidence="7">
    <location>
        <begin position="45"/>
        <end position="60"/>
    </location>
</feature>
<dbReference type="GO" id="GO:0031419">
    <property type="term" value="F:cobalamin binding"/>
    <property type="evidence" value="ECO:0007669"/>
    <property type="project" value="InterPro"/>
</dbReference>